<dbReference type="EMBL" id="JBHTOH010000037">
    <property type="protein sequence ID" value="MFD1411230.1"/>
    <property type="molecule type" value="Genomic_DNA"/>
</dbReference>
<reference evidence="5" key="1">
    <citation type="journal article" date="2019" name="Int. J. Syst. Evol. Microbiol.">
        <title>The Global Catalogue of Microorganisms (GCM) 10K type strain sequencing project: providing services to taxonomists for standard genome sequencing and annotation.</title>
        <authorList>
            <consortium name="The Broad Institute Genomics Platform"/>
            <consortium name="The Broad Institute Genome Sequencing Center for Infectious Disease"/>
            <person name="Wu L."/>
            <person name="Ma J."/>
        </authorList>
    </citation>
    <scope>NUCLEOTIDE SEQUENCE [LARGE SCALE GENOMIC DNA]</scope>
    <source>
        <strain evidence="5">CCM 8937</strain>
    </source>
</reference>
<dbReference type="InterPro" id="IPR055997">
    <property type="entry name" value="DUF7575"/>
</dbReference>
<gene>
    <name evidence="4" type="ORF">ACFQ4R_06400</name>
</gene>
<organism evidence="4 5">
    <name type="scientific">Lapidilactobacillus gannanensis</name>
    <dbReference type="NCBI Taxonomy" id="2486002"/>
    <lineage>
        <taxon>Bacteria</taxon>
        <taxon>Bacillati</taxon>
        <taxon>Bacillota</taxon>
        <taxon>Bacilli</taxon>
        <taxon>Lactobacillales</taxon>
        <taxon>Lactobacillaceae</taxon>
        <taxon>Lapidilactobacillus</taxon>
    </lineage>
</organism>
<feature type="domain" description="DUF7575" evidence="3">
    <location>
        <begin position="2"/>
        <end position="26"/>
    </location>
</feature>
<evidence type="ECO:0000256" key="2">
    <source>
        <dbReference type="SAM" id="Phobius"/>
    </source>
</evidence>
<feature type="transmembrane region" description="Helical" evidence="2">
    <location>
        <begin position="254"/>
        <end position="274"/>
    </location>
</feature>
<feature type="transmembrane region" description="Helical" evidence="2">
    <location>
        <begin position="227"/>
        <end position="248"/>
    </location>
</feature>
<dbReference type="Pfam" id="PF20214">
    <property type="entry name" value="DUF6574"/>
    <property type="match status" value="1"/>
</dbReference>
<dbReference type="Proteomes" id="UP001597191">
    <property type="component" value="Unassembled WGS sequence"/>
</dbReference>
<feature type="region of interest" description="Disordered" evidence="1">
    <location>
        <begin position="33"/>
        <end position="107"/>
    </location>
</feature>
<dbReference type="InterPro" id="IPR046481">
    <property type="entry name" value="DUF6574"/>
</dbReference>
<keyword evidence="2" id="KW-1133">Transmembrane helix</keyword>
<keyword evidence="2" id="KW-0812">Transmembrane</keyword>
<evidence type="ECO:0000313" key="5">
    <source>
        <dbReference type="Proteomes" id="UP001597191"/>
    </source>
</evidence>
<evidence type="ECO:0000313" key="4">
    <source>
        <dbReference type="EMBL" id="MFD1411230.1"/>
    </source>
</evidence>
<accession>A0ABW4BNT4</accession>
<feature type="transmembrane region" description="Helical" evidence="2">
    <location>
        <begin position="140"/>
        <end position="159"/>
    </location>
</feature>
<feature type="transmembrane region" description="Helical" evidence="2">
    <location>
        <begin position="187"/>
        <end position="207"/>
    </location>
</feature>
<dbReference type="Pfam" id="PF24460">
    <property type="entry name" value="DUF7575"/>
    <property type="match status" value="1"/>
</dbReference>
<keyword evidence="2" id="KW-0472">Membrane</keyword>
<protein>
    <submittedName>
        <fullName evidence="4">DUF6574 domain-containing protein</fullName>
    </submittedName>
</protein>
<sequence>METCPNCGHELSDPSVEFCPNCGFRLTNSVSQATAPADQANEGLTTTNSTDHQDTIDEDHTETALNDQTEDTEQQADQSVPEAKSESDDDDEDDYDDDDDDEEPREPSQFEIYCKNYFKELNQNILHPQIRHEASNYHGLINLGLIAIFMSFAISRFFGKTFGSLLSGLSSVGLNLNTEASSSPLPLWGYVFIGILLASLIRVLALFLYQRVVLHESISFLTAINELFIPTGLAVYLSVLALILSLILAPSMTLIVIFCLPFLLVNIAFVGGLWVFSENHPDQQRFYFVVVTLVLTSLGMLIFGRLLMSNVISQLNLPSMMSRMFGGSF</sequence>
<proteinExistence type="predicted"/>
<keyword evidence="5" id="KW-1185">Reference proteome</keyword>
<feature type="transmembrane region" description="Helical" evidence="2">
    <location>
        <begin position="286"/>
        <end position="308"/>
    </location>
</feature>
<evidence type="ECO:0000256" key="1">
    <source>
        <dbReference type="SAM" id="MobiDB-lite"/>
    </source>
</evidence>
<evidence type="ECO:0000259" key="3">
    <source>
        <dbReference type="Pfam" id="PF24460"/>
    </source>
</evidence>
<name>A0ABW4BNT4_9LACO</name>
<comment type="caution">
    <text evidence="4">The sequence shown here is derived from an EMBL/GenBank/DDBJ whole genome shotgun (WGS) entry which is preliminary data.</text>
</comment>
<dbReference type="RefSeq" id="WP_125648752.1">
    <property type="nucleotide sequence ID" value="NZ_JBHTOH010000037.1"/>
</dbReference>
<feature type="compositionally biased region" description="Acidic residues" evidence="1">
    <location>
        <begin position="87"/>
        <end position="104"/>
    </location>
</feature>